<evidence type="ECO:0000259" key="2">
    <source>
        <dbReference type="SMART" id="SM00829"/>
    </source>
</evidence>
<dbReference type="SUPFAM" id="SSF51735">
    <property type="entry name" value="NAD(P)-binding Rossmann-fold domains"/>
    <property type="match status" value="1"/>
</dbReference>
<name>A0ABR9I306_9PSEU</name>
<dbReference type="InterPro" id="IPR013154">
    <property type="entry name" value="ADH-like_N"/>
</dbReference>
<dbReference type="InterPro" id="IPR011032">
    <property type="entry name" value="GroES-like_sf"/>
</dbReference>
<dbReference type="InterPro" id="IPR020843">
    <property type="entry name" value="ER"/>
</dbReference>
<dbReference type="InterPro" id="IPR002364">
    <property type="entry name" value="Quin_OxRdtase/zeta-crystal_CS"/>
</dbReference>
<dbReference type="Pfam" id="PF08240">
    <property type="entry name" value="ADH_N"/>
    <property type="match status" value="1"/>
</dbReference>
<accession>A0ABR9I306</accession>
<dbReference type="CDD" id="cd08267">
    <property type="entry name" value="MDR1"/>
    <property type="match status" value="1"/>
</dbReference>
<evidence type="ECO:0000256" key="1">
    <source>
        <dbReference type="ARBA" id="ARBA00023002"/>
    </source>
</evidence>
<dbReference type="InterPro" id="IPR050700">
    <property type="entry name" value="YIM1/Zinc_Alcohol_DH_Fams"/>
</dbReference>
<feature type="domain" description="Enoyl reductase (ER)" evidence="2">
    <location>
        <begin position="10"/>
        <end position="318"/>
    </location>
</feature>
<proteinExistence type="predicted"/>
<dbReference type="SMART" id="SM00829">
    <property type="entry name" value="PKS_ER"/>
    <property type="match status" value="1"/>
</dbReference>
<evidence type="ECO:0000313" key="4">
    <source>
        <dbReference type="Proteomes" id="UP000631670"/>
    </source>
</evidence>
<dbReference type="PROSITE" id="PS01162">
    <property type="entry name" value="QOR_ZETA_CRYSTAL"/>
    <property type="match status" value="1"/>
</dbReference>
<reference evidence="3 4" key="1">
    <citation type="submission" date="2020-10" db="EMBL/GenBank/DDBJ databases">
        <title>Sequencing the genomes of 1000 actinobacteria strains.</title>
        <authorList>
            <person name="Klenk H.-P."/>
        </authorList>
    </citation>
    <scope>NUCLEOTIDE SEQUENCE [LARGE SCALE GENOMIC DNA]</scope>
    <source>
        <strain evidence="3 4">DSM 44653</strain>
    </source>
</reference>
<gene>
    <name evidence="3" type="ORF">H4696_004671</name>
</gene>
<sequence>MKAIVQSRYGSPDLLEFRDVGRPSPGAGEVLVRVHAAGVDPGVWHLTTGQPYLLRLLGFGFRRPKQPVRGLDFAGTVEETGDGVTRFRPGDEVFGIGKGSFAELAVAGQDLVAAKPTRLSFEQAAAVLVSGGTALQAVRDAGDVRPGQRVLVIGAAGGVGSFAVQLAKAFGAHVTGLCSTAKTDLVRALGADHVVDYTREDFAAERYDLIVDTAGLRSLTRLRRALTPRGTLVIVGGEGGRWFGGIQRVLVAALLNPLVRHRLRGLVARERGADLETLRELIEAGKVTPVLDRTYPLADAAAAIGHLHAGRAAGKVVLLP</sequence>
<organism evidence="3 4">
    <name type="scientific">Amycolatopsis lexingtonensis</name>
    <dbReference type="NCBI Taxonomy" id="218822"/>
    <lineage>
        <taxon>Bacteria</taxon>
        <taxon>Bacillati</taxon>
        <taxon>Actinomycetota</taxon>
        <taxon>Actinomycetes</taxon>
        <taxon>Pseudonocardiales</taxon>
        <taxon>Pseudonocardiaceae</taxon>
        <taxon>Amycolatopsis</taxon>
    </lineage>
</organism>
<comment type="caution">
    <text evidence="3">The sequence shown here is derived from an EMBL/GenBank/DDBJ whole genome shotgun (WGS) entry which is preliminary data.</text>
</comment>
<dbReference type="SUPFAM" id="SSF50129">
    <property type="entry name" value="GroES-like"/>
    <property type="match status" value="1"/>
</dbReference>
<protein>
    <submittedName>
        <fullName evidence="3">NADPH:quinone reductase-like Zn-dependent oxidoreductase</fullName>
    </submittedName>
</protein>
<keyword evidence="4" id="KW-1185">Reference proteome</keyword>
<dbReference type="EMBL" id="JADBEG010000001">
    <property type="protein sequence ID" value="MBE1497571.1"/>
    <property type="molecule type" value="Genomic_DNA"/>
</dbReference>
<keyword evidence="1" id="KW-0560">Oxidoreductase</keyword>
<dbReference type="RefSeq" id="WP_086858187.1">
    <property type="nucleotide sequence ID" value="NZ_JADBEG010000001.1"/>
</dbReference>
<dbReference type="InterPro" id="IPR036291">
    <property type="entry name" value="NAD(P)-bd_dom_sf"/>
</dbReference>
<dbReference type="Proteomes" id="UP000631670">
    <property type="component" value="Unassembled WGS sequence"/>
</dbReference>
<dbReference type="Pfam" id="PF13602">
    <property type="entry name" value="ADH_zinc_N_2"/>
    <property type="match status" value="1"/>
</dbReference>
<dbReference type="Gene3D" id="3.40.50.720">
    <property type="entry name" value="NAD(P)-binding Rossmann-like Domain"/>
    <property type="match status" value="1"/>
</dbReference>
<dbReference type="Gene3D" id="3.90.180.10">
    <property type="entry name" value="Medium-chain alcohol dehydrogenases, catalytic domain"/>
    <property type="match status" value="1"/>
</dbReference>
<evidence type="ECO:0000313" key="3">
    <source>
        <dbReference type="EMBL" id="MBE1497571.1"/>
    </source>
</evidence>
<dbReference type="PANTHER" id="PTHR11695:SF294">
    <property type="entry name" value="RETICULON-4-INTERACTING PROTEIN 1, MITOCHONDRIAL"/>
    <property type="match status" value="1"/>
</dbReference>
<dbReference type="PANTHER" id="PTHR11695">
    <property type="entry name" value="ALCOHOL DEHYDROGENASE RELATED"/>
    <property type="match status" value="1"/>
</dbReference>